<evidence type="ECO:0000313" key="3">
    <source>
        <dbReference type="Proteomes" id="UP000489600"/>
    </source>
</evidence>
<dbReference type="OrthoDB" id="1933664at2759"/>
<protein>
    <submittedName>
        <fullName evidence="2">Uncharacterized protein</fullName>
    </submittedName>
</protein>
<dbReference type="Proteomes" id="UP000489600">
    <property type="component" value="Unassembled WGS sequence"/>
</dbReference>
<comment type="caution">
    <text evidence="2">The sequence shown here is derived from an EMBL/GenBank/DDBJ whole genome shotgun (WGS) entry which is preliminary data.</text>
</comment>
<accession>A0A565AYE7</accession>
<dbReference type="EMBL" id="CABITT030000002">
    <property type="protein sequence ID" value="VVA94103.1"/>
    <property type="molecule type" value="Genomic_DNA"/>
</dbReference>
<gene>
    <name evidence="2" type="ORF">ANE_LOCUS4548</name>
</gene>
<organism evidence="2 3">
    <name type="scientific">Arabis nemorensis</name>
    <dbReference type="NCBI Taxonomy" id="586526"/>
    <lineage>
        <taxon>Eukaryota</taxon>
        <taxon>Viridiplantae</taxon>
        <taxon>Streptophyta</taxon>
        <taxon>Embryophyta</taxon>
        <taxon>Tracheophyta</taxon>
        <taxon>Spermatophyta</taxon>
        <taxon>Magnoliopsida</taxon>
        <taxon>eudicotyledons</taxon>
        <taxon>Gunneridae</taxon>
        <taxon>Pentapetalae</taxon>
        <taxon>rosids</taxon>
        <taxon>malvids</taxon>
        <taxon>Brassicales</taxon>
        <taxon>Brassicaceae</taxon>
        <taxon>Arabideae</taxon>
        <taxon>Arabis</taxon>
    </lineage>
</organism>
<sequence>MNRLFGKKLLIRFNGTTCLIAIGPFHKQREREQLRRRRRRVSVCLCKCKGSPITTSEAFEDGQTRPVSPLFNRDLLWFVENNSEEGIEEGNDGVSVTDEGTRLPTNNYGGNDLAGQEKEEIEIWVSQLT</sequence>
<evidence type="ECO:0000256" key="1">
    <source>
        <dbReference type="SAM" id="MobiDB-lite"/>
    </source>
</evidence>
<name>A0A565AYE7_9BRAS</name>
<feature type="region of interest" description="Disordered" evidence="1">
    <location>
        <begin position="86"/>
        <end position="112"/>
    </location>
</feature>
<dbReference type="AlphaFoldDB" id="A0A565AYE7"/>
<proteinExistence type="predicted"/>
<reference evidence="2" key="1">
    <citation type="submission" date="2019-07" db="EMBL/GenBank/DDBJ databases">
        <authorList>
            <person name="Dittberner H."/>
        </authorList>
    </citation>
    <scope>NUCLEOTIDE SEQUENCE [LARGE SCALE GENOMIC DNA]</scope>
</reference>
<keyword evidence="3" id="KW-1185">Reference proteome</keyword>
<evidence type="ECO:0000313" key="2">
    <source>
        <dbReference type="EMBL" id="VVA94103.1"/>
    </source>
</evidence>